<sequence length="142" mass="15876">MSVTQADKYMKAIHVAEHRQMLDLAAAILAETSAQQPCRRDSLGRLRLSFSRLVNTHCEAEGRSIRAAVNAGLLCPRVAATFHRELQQWRAALVCLNGAWSSARIEHDQSGFASAFRPLAEDLRSYIEREETQVLDKLQLAS</sequence>
<accession>A0ABS7BL62</accession>
<dbReference type="Proteomes" id="UP000759103">
    <property type="component" value="Unassembled WGS sequence"/>
</dbReference>
<dbReference type="EMBL" id="JAHXZN010000001">
    <property type="protein sequence ID" value="MBW6530357.1"/>
    <property type="molecule type" value="Genomic_DNA"/>
</dbReference>
<protein>
    <recommendedName>
        <fullName evidence="3">Hemerythrin-like domain-containing protein</fullName>
    </recommendedName>
</protein>
<name>A0ABS7BL62_9SPHN</name>
<evidence type="ECO:0000313" key="2">
    <source>
        <dbReference type="Proteomes" id="UP000759103"/>
    </source>
</evidence>
<gene>
    <name evidence="1" type="ORF">KZ820_06375</name>
</gene>
<proteinExistence type="predicted"/>
<evidence type="ECO:0008006" key="3">
    <source>
        <dbReference type="Google" id="ProtNLM"/>
    </source>
</evidence>
<reference evidence="1 2" key="1">
    <citation type="submission" date="2021-07" db="EMBL/GenBank/DDBJ databases">
        <title>Sphingomonas sp.</title>
        <authorList>
            <person name="Feng G."/>
            <person name="Li J."/>
            <person name="Pan M."/>
        </authorList>
    </citation>
    <scope>NUCLEOTIDE SEQUENCE [LARGE SCALE GENOMIC DNA]</scope>
    <source>
        <strain evidence="1 2">RRHST34</strain>
    </source>
</reference>
<dbReference type="Gene3D" id="1.20.120.520">
    <property type="entry name" value="nmb1532 protein domain like"/>
    <property type="match status" value="1"/>
</dbReference>
<organism evidence="1 2">
    <name type="scientific">Sphingomonas citri</name>
    <dbReference type="NCBI Taxonomy" id="2862499"/>
    <lineage>
        <taxon>Bacteria</taxon>
        <taxon>Pseudomonadati</taxon>
        <taxon>Pseudomonadota</taxon>
        <taxon>Alphaproteobacteria</taxon>
        <taxon>Sphingomonadales</taxon>
        <taxon>Sphingomonadaceae</taxon>
        <taxon>Sphingomonas</taxon>
    </lineage>
</organism>
<evidence type="ECO:0000313" key="1">
    <source>
        <dbReference type="EMBL" id="MBW6530357.1"/>
    </source>
</evidence>
<keyword evidence="2" id="KW-1185">Reference proteome</keyword>
<comment type="caution">
    <text evidence="1">The sequence shown here is derived from an EMBL/GenBank/DDBJ whole genome shotgun (WGS) entry which is preliminary data.</text>
</comment>